<comment type="caution">
    <text evidence="2">The sequence shown here is derived from an EMBL/GenBank/DDBJ whole genome shotgun (WGS) entry which is preliminary data.</text>
</comment>
<dbReference type="RefSeq" id="WP_013331832.1">
    <property type="nucleotide sequence ID" value="NZ_CP087224.1"/>
</dbReference>
<feature type="compositionally biased region" description="Polar residues" evidence="1">
    <location>
        <begin position="17"/>
        <end position="27"/>
    </location>
</feature>
<organism evidence="2 3">
    <name type="scientific">Halomonas elongata</name>
    <dbReference type="NCBI Taxonomy" id="2746"/>
    <lineage>
        <taxon>Bacteria</taxon>
        <taxon>Pseudomonadati</taxon>
        <taxon>Pseudomonadota</taxon>
        <taxon>Gammaproteobacteria</taxon>
        <taxon>Oceanospirillales</taxon>
        <taxon>Halomonadaceae</taxon>
        <taxon>Halomonas</taxon>
    </lineage>
</organism>
<reference evidence="2 3" key="1">
    <citation type="submission" date="2016-06" db="EMBL/GenBank/DDBJ databases">
        <title>Genome sequence of halotolerant plant growth promoting strain of Halomonas elongata HEK1 isolated from salterns of Rann of Kutch, Gujarat, India.</title>
        <authorList>
            <person name="Gaba S."/>
            <person name="Singh R.N."/>
            <person name="Abrol S."/>
            <person name="Kaushik R."/>
            <person name="Saxena A.K."/>
        </authorList>
    </citation>
    <scope>NUCLEOTIDE SEQUENCE [LARGE SCALE GENOMIC DNA]</scope>
    <source>
        <strain evidence="2 3">HEK1</strain>
    </source>
</reference>
<proteinExistence type="predicted"/>
<dbReference type="EMBL" id="MAJD01000001">
    <property type="protein sequence ID" value="OBX36999.1"/>
    <property type="molecule type" value="Genomic_DNA"/>
</dbReference>
<sequence length="120" mass="13258">MPTWPASLPQRPLASDYTETPASQVLRSQMAVGPPKTRRRSTASTRTIPVAYNLTKVQADTFEAWFDADIGAGALPFDWPNPRTDTIQSVMITGDEPYQLSPIGSGSSYWRLSMTLEIQP</sequence>
<name>A0A1B8P439_HALEL</name>
<protein>
    <submittedName>
        <fullName evidence="2">Uncharacterized protein</fullName>
    </submittedName>
</protein>
<evidence type="ECO:0000313" key="3">
    <source>
        <dbReference type="Proteomes" id="UP000092504"/>
    </source>
</evidence>
<dbReference type="AlphaFoldDB" id="A0A1B8P439"/>
<feature type="region of interest" description="Disordered" evidence="1">
    <location>
        <begin position="1"/>
        <end position="45"/>
    </location>
</feature>
<dbReference type="Proteomes" id="UP000092504">
    <property type="component" value="Unassembled WGS sequence"/>
</dbReference>
<dbReference type="GeneID" id="91009344"/>
<accession>A0A1B8P439</accession>
<gene>
    <name evidence="2" type="ORF">A8U91_01347</name>
</gene>
<dbReference type="PATRIC" id="fig|2746.7.peg.1391"/>
<evidence type="ECO:0000256" key="1">
    <source>
        <dbReference type="SAM" id="MobiDB-lite"/>
    </source>
</evidence>
<evidence type="ECO:0000313" key="2">
    <source>
        <dbReference type="EMBL" id="OBX36999.1"/>
    </source>
</evidence>
<dbReference type="OMA" id="WFDADIG"/>